<evidence type="ECO:0000256" key="1">
    <source>
        <dbReference type="ARBA" id="ARBA00022723"/>
    </source>
</evidence>
<dbReference type="InterPro" id="IPR015931">
    <property type="entry name" value="Acnase/IPM_dHydase_lsu_aba_1/3"/>
</dbReference>
<dbReference type="PANTHER" id="PTHR43160">
    <property type="entry name" value="ACONITATE HYDRATASE B"/>
    <property type="match status" value="1"/>
</dbReference>
<dbReference type="PRINTS" id="PR00415">
    <property type="entry name" value="ACONITASE"/>
</dbReference>
<feature type="domain" description="Aconitase/3-isopropylmalate dehydratase large subunit alpha/beta/alpha" evidence="4">
    <location>
        <begin position="284"/>
        <end position="407"/>
    </location>
</feature>
<feature type="domain" description="Aconitase/3-isopropylmalate dehydratase large subunit alpha/beta/alpha" evidence="4">
    <location>
        <begin position="7"/>
        <end position="282"/>
    </location>
</feature>
<organism evidence="6 7">
    <name type="scientific">Desulfurella multipotens</name>
    <dbReference type="NCBI Taxonomy" id="79269"/>
    <lineage>
        <taxon>Bacteria</taxon>
        <taxon>Pseudomonadati</taxon>
        <taxon>Campylobacterota</taxon>
        <taxon>Desulfurellia</taxon>
        <taxon>Desulfurellales</taxon>
        <taxon>Desulfurellaceae</taxon>
        <taxon>Desulfurella</taxon>
    </lineage>
</organism>
<keyword evidence="2" id="KW-0408">Iron</keyword>
<dbReference type="EMBL" id="FMYU01000009">
    <property type="protein sequence ID" value="SDC80656.1"/>
    <property type="molecule type" value="Genomic_DNA"/>
</dbReference>
<dbReference type="Gene3D" id="3.30.499.10">
    <property type="entry name" value="Aconitase, domain 3"/>
    <property type="match status" value="2"/>
</dbReference>
<dbReference type="Pfam" id="PF00330">
    <property type="entry name" value="Aconitase"/>
    <property type="match status" value="2"/>
</dbReference>
<dbReference type="SUPFAM" id="SSF53732">
    <property type="entry name" value="Aconitase iron-sulfur domain"/>
    <property type="match status" value="1"/>
</dbReference>
<dbReference type="Proteomes" id="UP000199411">
    <property type="component" value="Unassembled WGS sequence"/>
</dbReference>
<proteinExistence type="predicted"/>
<dbReference type="PANTHER" id="PTHR43160:SF3">
    <property type="entry name" value="ACONITATE HYDRATASE, MITOCHONDRIAL"/>
    <property type="match status" value="1"/>
</dbReference>
<keyword evidence="7" id="KW-1185">Reference proteome</keyword>
<protein>
    <submittedName>
        <fullName evidence="6">Aconitase</fullName>
    </submittedName>
</protein>
<sequence length="663" mass="72128">MGLTVAQKILKEHLVDGSLTEGDEIGIKIDQTLTQDATGTMADLQFEQMGTPRVRTEVSVSYIDHKTIQMGFEDADDHTYLQTFAKKYGLYLSKAGNGICHQVHVERFGKPGKTLLGSDSHTPTGGGIGMIAIGAGGLDVASAMAGMPFYMPRPKIVGIKLTGRLQPWVSAKDIILKVLQILTTKGNVGWIAEYFGDGVKHLSVPERATITNMGAELGVTTSVFPSDETTRYFLKAQKRESDWIPLEADPDAVYDKVIEINLNELEPMIAQPHSPDNVVRVRDVEGTPVDQVMVGSCTNSSYKDGKILAEILKGKVANENVSFGYAPGSKQVLRMLADEGELSHIIAAGARILESACGFCIGAGQAPRNNAVSIRTNNRNFFGRSGTTTAKVYLVSPETAAACALTGKITDPRDLEKLFGIKYPKVEVPSEFTIDDSLIIPPASESEASKIELYKGPNIVDPPGGSAMPSDLIGEVAGKFGDKITTDDIMPAGDLLKYRSNVPKYAEYVFVKRDPTFAQRCLENKKMGIHNIIVGGDSYGQGSSREHAALCPMYLGVKAVIAKAIERIHRANLINFGILPLTFKNPDDYEKIDQGDRIKLPNIRKALIENKGEVILYNETKGISIPLQYHLTDREIKTILAGGTMKLAKDFPGKSFKEIVFDS</sequence>
<gene>
    <name evidence="6" type="ORF">SAMN05660835_01400</name>
</gene>
<dbReference type="InterPro" id="IPR036008">
    <property type="entry name" value="Aconitase_4Fe-4S_dom"/>
</dbReference>
<accession>A0A1G6PMC5</accession>
<keyword evidence="3" id="KW-0411">Iron-sulfur</keyword>
<evidence type="ECO:0000313" key="6">
    <source>
        <dbReference type="EMBL" id="SDC80656.1"/>
    </source>
</evidence>
<evidence type="ECO:0000259" key="4">
    <source>
        <dbReference type="Pfam" id="PF00330"/>
    </source>
</evidence>
<dbReference type="SUPFAM" id="SSF52016">
    <property type="entry name" value="LeuD/IlvD-like"/>
    <property type="match status" value="1"/>
</dbReference>
<dbReference type="InterPro" id="IPR015928">
    <property type="entry name" value="Aconitase/3IPM_dehydase_swvl"/>
</dbReference>
<evidence type="ECO:0000256" key="3">
    <source>
        <dbReference type="ARBA" id="ARBA00023014"/>
    </source>
</evidence>
<keyword evidence="1" id="KW-0479">Metal-binding</keyword>
<dbReference type="InterPro" id="IPR006250">
    <property type="entry name" value="Aconitase_put"/>
</dbReference>
<feature type="domain" description="Aconitase A/isopropylmalate dehydratase small subunit swivel" evidence="5">
    <location>
        <begin position="518"/>
        <end position="585"/>
    </location>
</feature>
<evidence type="ECO:0000259" key="5">
    <source>
        <dbReference type="Pfam" id="PF00694"/>
    </source>
</evidence>
<dbReference type="Pfam" id="PF00694">
    <property type="entry name" value="Aconitase_C"/>
    <property type="match status" value="1"/>
</dbReference>
<dbReference type="NCBIfam" id="NF005558">
    <property type="entry name" value="PRK07229.1"/>
    <property type="match status" value="1"/>
</dbReference>
<dbReference type="RefSeq" id="WP_092129194.1">
    <property type="nucleotide sequence ID" value="NZ_FMYU01000009.1"/>
</dbReference>
<name>A0A1G6PMC5_9BACT</name>
<dbReference type="InterPro" id="IPR001030">
    <property type="entry name" value="Acoase/IPM_deHydtase_lsu_aba"/>
</dbReference>
<dbReference type="GO" id="GO:0051539">
    <property type="term" value="F:4 iron, 4 sulfur cluster binding"/>
    <property type="evidence" value="ECO:0007669"/>
    <property type="project" value="TreeGrafter"/>
</dbReference>
<evidence type="ECO:0000313" key="7">
    <source>
        <dbReference type="Proteomes" id="UP000199411"/>
    </source>
</evidence>
<dbReference type="GO" id="GO:0006099">
    <property type="term" value="P:tricarboxylic acid cycle"/>
    <property type="evidence" value="ECO:0007669"/>
    <property type="project" value="TreeGrafter"/>
</dbReference>
<evidence type="ECO:0000256" key="2">
    <source>
        <dbReference type="ARBA" id="ARBA00023004"/>
    </source>
</evidence>
<dbReference type="OrthoDB" id="9764318at2"/>
<dbReference type="InterPro" id="IPR000573">
    <property type="entry name" value="AconitaseA/IPMdHydase_ssu_swvl"/>
</dbReference>
<dbReference type="GO" id="GO:0046872">
    <property type="term" value="F:metal ion binding"/>
    <property type="evidence" value="ECO:0007669"/>
    <property type="project" value="UniProtKB-KW"/>
</dbReference>
<dbReference type="GO" id="GO:0003994">
    <property type="term" value="F:aconitate hydratase activity"/>
    <property type="evidence" value="ECO:0007669"/>
    <property type="project" value="TreeGrafter"/>
</dbReference>
<dbReference type="InterPro" id="IPR050926">
    <property type="entry name" value="Aconitase/IPM_isomerase"/>
</dbReference>
<dbReference type="Gene3D" id="3.20.19.10">
    <property type="entry name" value="Aconitase, domain 4"/>
    <property type="match status" value="1"/>
</dbReference>
<reference evidence="7" key="1">
    <citation type="submission" date="2016-10" db="EMBL/GenBank/DDBJ databases">
        <authorList>
            <person name="Varghese N."/>
            <person name="Submissions S."/>
        </authorList>
    </citation>
    <scope>NUCLEOTIDE SEQUENCE [LARGE SCALE GENOMIC DNA]</scope>
    <source>
        <strain evidence="7">DSM 8415</strain>
    </source>
</reference>
<dbReference type="GO" id="GO:0005829">
    <property type="term" value="C:cytosol"/>
    <property type="evidence" value="ECO:0007669"/>
    <property type="project" value="TreeGrafter"/>
</dbReference>
<dbReference type="NCBIfam" id="TIGR01342">
    <property type="entry name" value="acon_putative"/>
    <property type="match status" value="1"/>
</dbReference>
<dbReference type="AlphaFoldDB" id="A0A1G6PMC5"/>